<dbReference type="Proteomes" id="UP001283361">
    <property type="component" value="Unassembled WGS sequence"/>
</dbReference>
<evidence type="ECO:0000313" key="3">
    <source>
        <dbReference type="Proteomes" id="UP001283361"/>
    </source>
</evidence>
<sequence>MIIVRQLVKPEQFITFTCNPKWLEIKSALNPGEQACDHPDLSCRVFKLKFTALMDIIWKRKILGTVKAHTATIEFQKRGLPYAHILFIMDREHKPITPAIIDEIVNNLKFQIEIRIHRSTK</sequence>
<evidence type="ECO:0000313" key="2">
    <source>
        <dbReference type="EMBL" id="KAK3751160.1"/>
    </source>
</evidence>
<accession>A0AAE0YMF9</accession>
<reference evidence="2" key="1">
    <citation type="journal article" date="2023" name="G3 (Bethesda)">
        <title>A reference genome for the long-term kleptoplast-retaining sea slug Elysia crispata morphotype clarki.</title>
        <authorList>
            <person name="Eastman K.E."/>
            <person name="Pendleton A.L."/>
            <person name="Shaikh M.A."/>
            <person name="Suttiyut T."/>
            <person name="Ogas R."/>
            <person name="Tomko P."/>
            <person name="Gavelis G."/>
            <person name="Widhalm J.R."/>
            <person name="Wisecaver J.H."/>
        </authorList>
    </citation>
    <scope>NUCLEOTIDE SEQUENCE</scope>
    <source>
        <strain evidence="2">ECLA1</strain>
    </source>
</reference>
<name>A0AAE0YMF9_9GAST</name>
<organism evidence="2 3">
    <name type="scientific">Elysia crispata</name>
    <name type="common">lettuce slug</name>
    <dbReference type="NCBI Taxonomy" id="231223"/>
    <lineage>
        <taxon>Eukaryota</taxon>
        <taxon>Metazoa</taxon>
        <taxon>Spiralia</taxon>
        <taxon>Lophotrochozoa</taxon>
        <taxon>Mollusca</taxon>
        <taxon>Gastropoda</taxon>
        <taxon>Heterobranchia</taxon>
        <taxon>Euthyneura</taxon>
        <taxon>Panpulmonata</taxon>
        <taxon>Sacoglossa</taxon>
        <taxon>Placobranchoidea</taxon>
        <taxon>Plakobranchidae</taxon>
        <taxon>Elysia</taxon>
    </lineage>
</organism>
<evidence type="ECO:0000259" key="1">
    <source>
        <dbReference type="Pfam" id="PF14214"/>
    </source>
</evidence>
<feature type="domain" description="Helitron helicase-like" evidence="1">
    <location>
        <begin position="2"/>
        <end position="86"/>
    </location>
</feature>
<protein>
    <recommendedName>
        <fullName evidence="1">Helitron helicase-like domain-containing protein</fullName>
    </recommendedName>
</protein>
<comment type="caution">
    <text evidence="2">The sequence shown here is derived from an EMBL/GenBank/DDBJ whole genome shotgun (WGS) entry which is preliminary data.</text>
</comment>
<dbReference type="AlphaFoldDB" id="A0AAE0YMF9"/>
<dbReference type="Pfam" id="PF14214">
    <property type="entry name" value="Helitron_like_N"/>
    <property type="match status" value="1"/>
</dbReference>
<proteinExistence type="predicted"/>
<gene>
    <name evidence="2" type="ORF">RRG08_023918</name>
</gene>
<dbReference type="EMBL" id="JAWDGP010005834">
    <property type="protein sequence ID" value="KAK3751160.1"/>
    <property type="molecule type" value="Genomic_DNA"/>
</dbReference>
<dbReference type="InterPro" id="IPR025476">
    <property type="entry name" value="Helitron_helicase-like"/>
</dbReference>
<keyword evidence="3" id="KW-1185">Reference proteome</keyword>